<dbReference type="GeneID" id="28817506"/>
<dbReference type="KEGG" id="psco:LY89DRAFT_472917"/>
<evidence type="ECO:0000313" key="2">
    <source>
        <dbReference type="Proteomes" id="UP000070700"/>
    </source>
</evidence>
<dbReference type="EMBL" id="KQ947410">
    <property type="protein sequence ID" value="KUJ20165.1"/>
    <property type="molecule type" value="Genomic_DNA"/>
</dbReference>
<evidence type="ECO:0000313" key="1">
    <source>
        <dbReference type="EMBL" id="KUJ20165.1"/>
    </source>
</evidence>
<dbReference type="RefSeq" id="XP_018074520.1">
    <property type="nucleotide sequence ID" value="XM_018207780.1"/>
</dbReference>
<name>A0A194XIV3_MOLSC</name>
<protein>
    <submittedName>
        <fullName evidence="1">Uncharacterized protein</fullName>
    </submittedName>
</protein>
<gene>
    <name evidence="1" type="ORF">LY89DRAFT_472917</name>
</gene>
<organism evidence="1 2">
    <name type="scientific">Mollisia scopiformis</name>
    <name type="common">Conifer needle endophyte fungus</name>
    <name type="synonym">Phialocephala scopiformis</name>
    <dbReference type="NCBI Taxonomy" id="149040"/>
    <lineage>
        <taxon>Eukaryota</taxon>
        <taxon>Fungi</taxon>
        <taxon>Dikarya</taxon>
        <taxon>Ascomycota</taxon>
        <taxon>Pezizomycotina</taxon>
        <taxon>Leotiomycetes</taxon>
        <taxon>Helotiales</taxon>
        <taxon>Mollisiaceae</taxon>
        <taxon>Mollisia</taxon>
    </lineage>
</organism>
<dbReference type="AlphaFoldDB" id="A0A194XIV3"/>
<dbReference type="Proteomes" id="UP000070700">
    <property type="component" value="Unassembled WGS sequence"/>
</dbReference>
<reference evidence="1 2" key="1">
    <citation type="submission" date="2015-10" db="EMBL/GenBank/DDBJ databases">
        <title>Full genome of DAOMC 229536 Phialocephala scopiformis, a fungal endophyte of spruce producing the potent anti-insectan compound rugulosin.</title>
        <authorList>
            <consortium name="DOE Joint Genome Institute"/>
            <person name="Walker A.K."/>
            <person name="Frasz S.L."/>
            <person name="Seifert K.A."/>
            <person name="Miller J.D."/>
            <person name="Mondo S.J."/>
            <person name="Labutti K."/>
            <person name="Lipzen A."/>
            <person name="Dockter R."/>
            <person name="Kennedy M."/>
            <person name="Grigoriev I.V."/>
            <person name="Spatafora J.W."/>
        </authorList>
    </citation>
    <scope>NUCLEOTIDE SEQUENCE [LARGE SCALE GENOMIC DNA]</scope>
    <source>
        <strain evidence="1 2">CBS 120377</strain>
    </source>
</reference>
<keyword evidence="2" id="KW-1185">Reference proteome</keyword>
<accession>A0A194XIV3</accession>
<sequence length="64" mass="7232">MSASTPLGLHGMGVAFNIYHRSYLTRNWNGAWFNSEGRVYLAFASRHIFNQHSAAQVSTELVFN</sequence>
<dbReference type="InParanoid" id="A0A194XIV3"/>
<proteinExistence type="predicted"/>